<dbReference type="EMBL" id="WNYA01000888">
    <property type="protein sequence ID" value="KAG8546938.1"/>
    <property type="molecule type" value="Genomic_DNA"/>
</dbReference>
<comment type="caution">
    <text evidence="1">The sequence shown here is derived from an EMBL/GenBank/DDBJ whole genome shotgun (WGS) entry which is preliminary data.</text>
</comment>
<evidence type="ECO:0000313" key="2">
    <source>
        <dbReference type="Proteomes" id="UP000824782"/>
    </source>
</evidence>
<accession>A0AAV6ZL59</accession>
<keyword evidence="2" id="KW-1185">Reference proteome</keyword>
<dbReference type="AlphaFoldDB" id="A0AAV6ZL59"/>
<evidence type="ECO:0000313" key="1">
    <source>
        <dbReference type="EMBL" id="KAG8546938.1"/>
    </source>
</evidence>
<organism evidence="1 2">
    <name type="scientific">Engystomops pustulosus</name>
    <name type="common">Tungara frog</name>
    <name type="synonym">Physalaemus pustulosus</name>
    <dbReference type="NCBI Taxonomy" id="76066"/>
    <lineage>
        <taxon>Eukaryota</taxon>
        <taxon>Metazoa</taxon>
        <taxon>Chordata</taxon>
        <taxon>Craniata</taxon>
        <taxon>Vertebrata</taxon>
        <taxon>Euteleostomi</taxon>
        <taxon>Amphibia</taxon>
        <taxon>Batrachia</taxon>
        <taxon>Anura</taxon>
        <taxon>Neobatrachia</taxon>
        <taxon>Hyloidea</taxon>
        <taxon>Leptodactylidae</taxon>
        <taxon>Leiuperinae</taxon>
        <taxon>Engystomops</taxon>
    </lineage>
</organism>
<dbReference type="Proteomes" id="UP000824782">
    <property type="component" value="Unassembled WGS sequence"/>
</dbReference>
<gene>
    <name evidence="1" type="ORF">GDO81_029479</name>
</gene>
<proteinExistence type="predicted"/>
<protein>
    <submittedName>
        <fullName evidence="1">Uncharacterized protein</fullName>
    </submittedName>
</protein>
<sequence>MCWNRVSLPQLLAETLLVEGAPDFQVWNYDRWKVICSAWEVQLYSAWNKAPLPCLPMCWNRVSLPQLLAETLLVEGAPDFQVWNYDRGR</sequence>
<reference evidence="1" key="1">
    <citation type="thesis" date="2020" institute="ProQuest LLC" country="789 East Eisenhower Parkway, Ann Arbor, MI, USA">
        <title>Comparative Genomics and Chromosome Evolution.</title>
        <authorList>
            <person name="Mudd A.B."/>
        </authorList>
    </citation>
    <scope>NUCLEOTIDE SEQUENCE</scope>
    <source>
        <strain evidence="1">237g6f4</strain>
        <tissue evidence="1">Blood</tissue>
    </source>
</reference>
<name>A0AAV6ZL59_ENGPU</name>